<dbReference type="InterPro" id="IPR052163">
    <property type="entry name" value="DGC-Regulatory_Protein"/>
</dbReference>
<dbReference type="PANTHER" id="PTHR46663:SF3">
    <property type="entry name" value="SLL0267 PROTEIN"/>
    <property type="match status" value="1"/>
</dbReference>
<evidence type="ECO:0000259" key="2">
    <source>
        <dbReference type="PROSITE" id="PS50112"/>
    </source>
</evidence>
<evidence type="ECO:0000259" key="4">
    <source>
        <dbReference type="PROSITE" id="PS50887"/>
    </source>
</evidence>
<dbReference type="Gene3D" id="3.30.70.270">
    <property type="match status" value="1"/>
</dbReference>
<dbReference type="CDD" id="cd01949">
    <property type="entry name" value="GGDEF"/>
    <property type="match status" value="1"/>
</dbReference>
<feature type="domain" description="PAS" evidence="2">
    <location>
        <begin position="287"/>
        <end position="333"/>
    </location>
</feature>
<dbReference type="InterPro" id="IPR000700">
    <property type="entry name" value="PAS-assoc_C"/>
</dbReference>
<dbReference type="InterPro" id="IPR043128">
    <property type="entry name" value="Rev_trsase/Diguanyl_cyclase"/>
</dbReference>
<feature type="domain" description="PAC" evidence="3">
    <location>
        <begin position="360"/>
        <end position="412"/>
    </location>
</feature>
<sequence length="578" mass="64570">MDHLYHAHRLLAGSAESDIEFFELAAQAIAVATQSRCGGVGFCTPDSVALNVVALWDGDELGDPFSFPIPGSPCEQLYNKAETGESHIHYESNCQKLFANSELILRLNGESFRAQVIMDDNQHIIGHIFSMDDQPRADQPGVRDFFELLSNRLSTEHRRVGQQEKLHRNANIVALTRNMLSFVDKSFTYHAVSQGYVDAYGKSHDQLIGRQAGDIHGEAVFNSVLKPLLSRTFNGESVNSQIWIHPPNIAPKYIDVVQTPYYEKDGSISGAILSGHDITAQKITEKTLQKLSLAVTHSPILTVITNPDGVIEYVSPIVEKITGYTTEEVIGQTPRLFKSGRTDPSVYKELWQAIKSKQPWQGEIENRRKDGSLYWEHISIAPVLDEQNRLIAFVGNSMDISERKEMEWQLQQLASTDPLTGVFNRRHFLEEVGSHLAQSERYKSPLSLMVLDIDRFKDVNDNGGHALGDIVIQQFTQICEQTIRNVDILGRLGGDEFAILMPETAADEALVLADRLKMAISQFQILHESHTLQITTSIGLSTYQNTETQHDSVQTLLARADEGLYAAKKGGRNLIGYL</sequence>
<dbReference type="AlphaFoldDB" id="A0A558D3P3"/>
<dbReference type="PANTHER" id="PTHR46663">
    <property type="entry name" value="DIGUANYLATE CYCLASE DGCT-RELATED"/>
    <property type="match status" value="1"/>
</dbReference>
<dbReference type="EMBL" id="VMRY01000032">
    <property type="protein sequence ID" value="TVT55640.1"/>
    <property type="molecule type" value="Genomic_DNA"/>
</dbReference>
<dbReference type="PROSITE" id="PS50887">
    <property type="entry name" value="GGDEF"/>
    <property type="match status" value="1"/>
</dbReference>
<dbReference type="Gene3D" id="3.30.450.20">
    <property type="entry name" value="PAS domain"/>
    <property type="match status" value="2"/>
</dbReference>
<evidence type="ECO:0000313" key="5">
    <source>
        <dbReference type="EMBL" id="TVT55640.1"/>
    </source>
</evidence>
<protein>
    <submittedName>
        <fullName evidence="5">Diguanylate cyclase</fullName>
    </submittedName>
</protein>
<dbReference type="InterPro" id="IPR000014">
    <property type="entry name" value="PAS"/>
</dbReference>
<dbReference type="SMART" id="SM00091">
    <property type="entry name" value="PAS"/>
    <property type="match status" value="2"/>
</dbReference>
<dbReference type="NCBIfam" id="TIGR00229">
    <property type="entry name" value="sensory_box"/>
    <property type="match status" value="1"/>
</dbReference>
<dbReference type="Pfam" id="PF08448">
    <property type="entry name" value="PAS_4"/>
    <property type="match status" value="1"/>
</dbReference>
<dbReference type="PROSITE" id="PS50112">
    <property type="entry name" value="PAS"/>
    <property type="match status" value="1"/>
</dbReference>
<dbReference type="InterPro" id="IPR035965">
    <property type="entry name" value="PAS-like_dom_sf"/>
</dbReference>
<reference evidence="5 6" key="1">
    <citation type="submission" date="2019-07" db="EMBL/GenBank/DDBJ databases">
        <title>The pathways for chlorine oxyanion respiration interact through the shared metabolite chlorate.</title>
        <authorList>
            <person name="Barnum T.P."/>
            <person name="Cheng Y."/>
            <person name="Hill K.A."/>
            <person name="Lucas L.N."/>
            <person name="Carlson H.K."/>
            <person name="Coates J.D."/>
        </authorList>
    </citation>
    <scope>NUCLEOTIDE SEQUENCE [LARGE SCALE GENOMIC DNA]</scope>
    <source>
        <strain evidence="5">BK-3</strain>
    </source>
</reference>
<dbReference type="InterPro" id="IPR001610">
    <property type="entry name" value="PAC"/>
</dbReference>
<organism evidence="5 6">
    <name type="scientific">Sedimenticola thiotaurini</name>
    <dbReference type="NCBI Taxonomy" id="1543721"/>
    <lineage>
        <taxon>Bacteria</taxon>
        <taxon>Pseudomonadati</taxon>
        <taxon>Pseudomonadota</taxon>
        <taxon>Gammaproteobacteria</taxon>
        <taxon>Chromatiales</taxon>
        <taxon>Sedimenticolaceae</taxon>
        <taxon>Sedimenticola</taxon>
    </lineage>
</organism>
<dbReference type="SUPFAM" id="SSF55073">
    <property type="entry name" value="Nucleotide cyclase"/>
    <property type="match status" value="1"/>
</dbReference>
<feature type="domain" description="GGDEF" evidence="4">
    <location>
        <begin position="444"/>
        <end position="578"/>
    </location>
</feature>
<dbReference type="SUPFAM" id="SSF55785">
    <property type="entry name" value="PYP-like sensor domain (PAS domain)"/>
    <property type="match status" value="2"/>
</dbReference>
<name>A0A558D3P3_9GAMM</name>
<dbReference type="NCBIfam" id="TIGR00254">
    <property type="entry name" value="GGDEF"/>
    <property type="match status" value="1"/>
</dbReference>
<dbReference type="Pfam" id="PF13426">
    <property type="entry name" value="PAS_9"/>
    <property type="match status" value="1"/>
</dbReference>
<comment type="cofactor">
    <cofactor evidence="1">
        <name>Mg(2+)</name>
        <dbReference type="ChEBI" id="CHEBI:18420"/>
    </cofactor>
</comment>
<dbReference type="CDD" id="cd00130">
    <property type="entry name" value="PAS"/>
    <property type="match status" value="1"/>
</dbReference>
<feature type="domain" description="PAC" evidence="3">
    <location>
        <begin position="238"/>
        <end position="290"/>
    </location>
</feature>
<proteinExistence type="predicted"/>
<dbReference type="InterPro" id="IPR029787">
    <property type="entry name" value="Nucleotide_cyclase"/>
</dbReference>
<comment type="caution">
    <text evidence="5">The sequence shown here is derived from an EMBL/GenBank/DDBJ whole genome shotgun (WGS) entry which is preliminary data.</text>
</comment>
<evidence type="ECO:0000256" key="1">
    <source>
        <dbReference type="ARBA" id="ARBA00001946"/>
    </source>
</evidence>
<dbReference type="Proteomes" id="UP000317355">
    <property type="component" value="Unassembled WGS sequence"/>
</dbReference>
<dbReference type="GO" id="GO:0003824">
    <property type="term" value="F:catalytic activity"/>
    <property type="evidence" value="ECO:0007669"/>
    <property type="project" value="UniProtKB-ARBA"/>
</dbReference>
<dbReference type="SMART" id="SM00267">
    <property type="entry name" value="GGDEF"/>
    <property type="match status" value="1"/>
</dbReference>
<dbReference type="PROSITE" id="PS50113">
    <property type="entry name" value="PAC"/>
    <property type="match status" value="2"/>
</dbReference>
<dbReference type="InterPro" id="IPR000160">
    <property type="entry name" value="GGDEF_dom"/>
</dbReference>
<gene>
    <name evidence="5" type="ORF">FHK82_08050</name>
</gene>
<accession>A0A558D3P3</accession>
<evidence type="ECO:0000313" key="6">
    <source>
        <dbReference type="Proteomes" id="UP000317355"/>
    </source>
</evidence>
<dbReference type="Pfam" id="PF00990">
    <property type="entry name" value="GGDEF"/>
    <property type="match status" value="1"/>
</dbReference>
<dbReference type="FunFam" id="3.30.70.270:FF:000001">
    <property type="entry name" value="Diguanylate cyclase domain protein"/>
    <property type="match status" value="1"/>
</dbReference>
<dbReference type="SUPFAM" id="SSF55781">
    <property type="entry name" value="GAF domain-like"/>
    <property type="match status" value="1"/>
</dbReference>
<dbReference type="SMART" id="SM00086">
    <property type="entry name" value="PAC"/>
    <property type="match status" value="2"/>
</dbReference>
<dbReference type="InterPro" id="IPR013656">
    <property type="entry name" value="PAS_4"/>
</dbReference>
<evidence type="ECO:0000259" key="3">
    <source>
        <dbReference type="PROSITE" id="PS50113"/>
    </source>
</evidence>